<proteinExistence type="predicted"/>
<keyword evidence="2" id="KW-1185">Reference proteome</keyword>
<comment type="caution">
    <text evidence="1">The sequence shown here is derived from an EMBL/GenBank/DDBJ whole genome shotgun (WGS) entry which is preliminary data.</text>
</comment>
<dbReference type="AlphaFoldDB" id="A0A2S9XEA2"/>
<name>A0A2S9XEA2_9BACT</name>
<evidence type="ECO:0000313" key="2">
    <source>
        <dbReference type="Proteomes" id="UP000237968"/>
    </source>
</evidence>
<accession>A0A2S9XEA2</accession>
<gene>
    <name evidence="1" type="ORF">ENSA5_57660</name>
</gene>
<sequence length="53" mass="5258">MPDGPGPVDGQALAPRGGAVCVRGQNRSHSSSDAVSDEVLVEGELRIGALGGD</sequence>
<organism evidence="1 2">
    <name type="scientific">Enhygromyxa salina</name>
    <dbReference type="NCBI Taxonomy" id="215803"/>
    <lineage>
        <taxon>Bacteria</taxon>
        <taxon>Pseudomonadati</taxon>
        <taxon>Myxococcota</taxon>
        <taxon>Polyangia</taxon>
        <taxon>Nannocystales</taxon>
        <taxon>Nannocystaceae</taxon>
        <taxon>Enhygromyxa</taxon>
    </lineage>
</organism>
<evidence type="ECO:0000313" key="1">
    <source>
        <dbReference type="EMBL" id="PRP91194.1"/>
    </source>
</evidence>
<dbReference type="Proteomes" id="UP000237968">
    <property type="component" value="Unassembled WGS sequence"/>
</dbReference>
<protein>
    <submittedName>
        <fullName evidence="1">Uncharacterized protein</fullName>
    </submittedName>
</protein>
<dbReference type="EMBL" id="PVNK01000253">
    <property type="protein sequence ID" value="PRP91194.1"/>
    <property type="molecule type" value="Genomic_DNA"/>
</dbReference>
<reference evidence="1 2" key="1">
    <citation type="submission" date="2018-03" db="EMBL/GenBank/DDBJ databases">
        <title>Draft Genome Sequences of the Obligatory Marine Myxobacteria Enhygromyxa salina SWB005.</title>
        <authorList>
            <person name="Poehlein A."/>
            <person name="Moghaddam J.A."/>
            <person name="Harms H."/>
            <person name="Alanjari M."/>
            <person name="Koenig G.M."/>
            <person name="Daniel R."/>
            <person name="Schaeberle T.F."/>
        </authorList>
    </citation>
    <scope>NUCLEOTIDE SEQUENCE [LARGE SCALE GENOMIC DNA]</scope>
    <source>
        <strain evidence="1 2">SWB005</strain>
    </source>
</reference>